<sequence>MAWKCTILPGSPCILK</sequence>
<organism evidence="1">
    <name type="scientific">Arundo donax</name>
    <name type="common">Giant reed</name>
    <name type="synonym">Donax arundinaceus</name>
    <dbReference type="NCBI Taxonomy" id="35708"/>
    <lineage>
        <taxon>Eukaryota</taxon>
        <taxon>Viridiplantae</taxon>
        <taxon>Streptophyta</taxon>
        <taxon>Embryophyta</taxon>
        <taxon>Tracheophyta</taxon>
        <taxon>Spermatophyta</taxon>
        <taxon>Magnoliopsida</taxon>
        <taxon>Liliopsida</taxon>
        <taxon>Poales</taxon>
        <taxon>Poaceae</taxon>
        <taxon>PACMAD clade</taxon>
        <taxon>Arundinoideae</taxon>
        <taxon>Arundineae</taxon>
        <taxon>Arundo</taxon>
    </lineage>
</organism>
<reference evidence="1" key="2">
    <citation type="journal article" date="2015" name="Data Brief">
        <title>Shoot transcriptome of the giant reed, Arundo donax.</title>
        <authorList>
            <person name="Barrero R.A."/>
            <person name="Guerrero F.D."/>
            <person name="Moolhuijzen P."/>
            <person name="Goolsby J.A."/>
            <person name="Tidwell J."/>
            <person name="Bellgard S.E."/>
            <person name="Bellgard M.I."/>
        </authorList>
    </citation>
    <scope>NUCLEOTIDE SEQUENCE</scope>
    <source>
        <tissue evidence="1">Shoot tissue taken approximately 20 cm above the soil surface</tissue>
    </source>
</reference>
<name>A0A0A8YR01_ARUDO</name>
<dbReference type="EMBL" id="GBRH01270590">
    <property type="protein sequence ID" value="JAD27305.1"/>
    <property type="molecule type" value="Transcribed_RNA"/>
</dbReference>
<evidence type="ECO:0000313" key="1">
    <source>
        <dbReference type="EMBL" id="JAD27305.1"/>
    </source>
</evidence>
<proteinExistence type="predicted"/>
<protein>
    <submittedName>
        <fullName evidence="1">Uncharacterized protein</fullName>
    </submittedName>
</protein>
<reference evidence="1" key="1">
    <citation type="submission" date="2014-09" db="EMBL/GenBank/DDBJ databases">
        <authorList>
            <person name="Magalhaes I.L.F."/>
            <person name="Oliveira U."/>
            <person name="Santos F.R."/>
            <person name="Vidigal T.H.D.A."/>
            <person name="Brescovit A.D."/>
            <person name="Santos A.J."/>
        </authorList>
    </citation>
    <scope>NUCLEOTIDE SEQUENCE</scope>
    <source>
        <tissue evidence="1">Shoot tissue taken approximately 20 cm above the soil surface</tissue>
    </source>
</reference>
<accession>A0A0A8YR01</accession>
<dbReference type="AlphaFoldDB" id="A0A0A8YR01"/>